<feature type="domain" description="KH type-2" evidence="7">
    <location>
        <begin position="12"/>
        <end position="70"/>
    </location>
</feature>
<dbReference type="InterPro" id="IPR004044">
    <property type="entry name" value="KH_dom_type_2"/>
</dbReference>
<name>A0A151AJI5_9EURY</name>
<dbReference type="Pfam" id="PF26594">
    <property type="entry name" value="KH_NusA_2nd"/>
    <property type="match status" value="1"/>
</dbReference>
<comment type="caution">
    <text evidence="9">The sequence shown here is derived from an EMBL/GenBank/DDBJ whole genome shotgun (WGS) entry which is preliminary data.</text>
</comment>
<dbReference type="InterPro" id="IPR015946">
    <property type="entry name" value="KH_dom-like_a/b"/>
</dbReference>
<comment type="function">
    <text evidence="6">Participates in transcription termination.</text>
</comment>
<proteinExistence type="inferred from homology"/>
<dbReference type="PATRIC" id="fig|1008153.3.peg.493"/>
<evidence type="ECO:0000256" key="1">
    <source>
        <dbReference type="ARBA" id="ARBA00022472"/>
    </source>
</evidence>
<evidence type="ECO:0000256" key="3">
    <source>
        <dbReference type="ARBA" id="ARBA00022884"/>
    </source>
</evidence>
<dbReference type="GO" id="GO:0005829">
    <property type="term" value="C:cytosol"/>
    <property type="evidence" value="ECO:0007669"/>
    <property type="project" value="TreeGrafter"/>
</dbReference>
<gene>
    <name evidence="6" type="primary">nusA</name>
    <name evidence="9" type="ORF">HAPAU_04910</name>
</gene>
<dbReference type="RefSeq" id="WP_066379039.1">
    <property type="nucleotide sequence ID" value="NZ_LTAZ01000001.1"/>
</dbReference>
<dbReference type="Proteomes" id="UP000075321">
    <property type="component" value="Unassembled WGS sequence"/>
</dbReference>
<dbReference type="GO" id="GO:0031564">
    <property type="term" value="P:transcription antitermination"/>
    <property type="evidence" value="ECO:0007669"/>
    <property type="project" value="InterPro"/>
</dbReference>
<sequence>MARTLSDDARRYIAAFENVTGASAIDCVIDEDRLVFVVGAGDMGQAIGPGGETVHRLEDRLDRAVDLVEDADTPEAFVANALSPAAVYHVTISENDTLVAYAEVAEDDRGVAIGSEGKNIETARTLAKRHFDLDDIQLT</sequence>
<dbReference type="HAMAP" id="MF_00945_A">
    <property type="entry name" value="NusA_A"/>
    <property type="match status" value="1"/>
</dbReference>
<dbReference type="CDD" id="cd22530">
    <property type="entry name" value="KH-II_NusA_arch_rpt1"/>
    <property type="match status" value="1"/>
</dbReference>
<dbReference type="Gene3D" id="3.30.300.20">
    <property type="match status" value="2"/>
</dbReference>
<dbReference type="InterPro" id="IPR009019">
    <property type="entry name" value="KH_sf_prok-type"/>
</dbReference>
<evidence type="ECO:0000256" key="6">
    <source>
        <dbReference type="HAMAP-Rule" id="MF_00945"/>
    </source>
</evidence>
<dbReference type="InterPro" id="IPR010212">
    <property type="entry name" value="NusA_arc"/>
</dbReference>
<evidence type="ECO:0000256" key="5">
    <source>
        <dbReference type="ARBA" id="ARBA00023163"/>
    </source>
</evidence>
<keyword evidence="1 6" id="KW-0806">Transcription termination</keyword>
<dbReference type="NCBIfam" id="TIGR01952">
    <property type="entry name" value="nusA_arch"/>
    <property type="match status" value="1"/>
</dbReference>
<reference evidence="9 10" key="1">
    <citation type="submission" date="2016-02" db="EMBL/GenBank/DDBJ databases">
        <title>Genome sequence of Halalkalicoccus paucihalophilus DSM 24557.</title>
        <authorList>
            <person name="Poehlein A."/>
            <person name="Daniel R."/>
        </authorList>
    </citation>
    <scope>NUCLEOTIDE SEQUENCE [LARGE SCALE GENOMIC DNA]</scope>
    <source>
        <strain evidence="9 10">DSM 24557</strain>
    </source>
</reference>
<dbReference type="GO" id="GO:0006353">
    <property type="term" value="P:DNA-templated transcription termination"/>
    <property type="evidence" value="ECO:0007669"/>
    <property type="project" value="UniProtKB-UniRule"/>
</dbReference>
<evidence type="ECO:0000259" key="8">
    <source>
        <dbReference type="Pfam" id="PF26594"/>
    </source>
</evidence>
<dbReference type="InterPro" id="IPR030842">
    <property type="entry name" value="TF_NusA_bacterial"/>
</dbReference>
<keyword evidence="3" id="KW-0694">RNA-binding</keyword>
<dbReference type="PANTHER" id="PTHR22648:SF0">
    <property type="entry name" value="TRANSCRIPTION TERMINATION_ANTITERMINATION PROTEIN NUSA"/>
    <property type="match status" value="1"/>
</dbReference>
<protein>
    <recommendedName>
        <fullName evidence="6">Probable transcription termination protein NusA</fullName>
    </recommendedName>
</protein>
<dbReference type="GO" id="GO:0003723">
    <property type="term" value="F:RNA binding"/>
    <property type="evidence" value="ECO:0007669"/>
    <property type="project" value="UniProtKB-KW"/>
</dbReference>
<comment type="subcellular location">
    <subcellularLocation>
        <location evidence="6">Cytoplasm</location>
    </subcellularLocation>
</comment>
<evidence type="ECO:0000313" key="10">
    <source>
        <dbReference type="Proteomes" id="UP000075321"/>
    </source>
</evidence>
<dbReference type="SUPFAM" id="SSF54814">
    <property type="entry name" value="Prokaryotic type KH domain (KH-domain type II)"/>
    <property type="match status" value="2"/>
</dbReference>
<keyword evidence="4 6" id="KW-0805">Transcription regulation</keyword>
<dbReference type="InterPro" id="IPR058582">
    <property type="entry name" value="KH_NusA_2nd"/>
</dbReference>
<comment type="similarity">
    <text evidence="6">Belongs to the NusA family.</text>
</comment>
<dbReference type="PANTHER" id="PTHR22648">
    <property type="entry name" value="TRANSCRIPTION TERMINATION FACTOR NUSA"/>
    <property type="match status" value="1"/>
</dbReference>
<dbReference type="OrthoDB" id="4116at2157"/>
<dbReference type="CDD" id="cd22531">
    <property type="entry name" value="KH-II_NusA_arch_rpt2"/>
    <property type="match status" value="1"/>
</dbReference>
<evidence type="ECO:0000259" key="7">
    <source>
        <dbReference type="Pfam" id="PF07650"/>
    </source>
</evidence>
<evidence type="ECO:0000256" key="4">
    <source>
        <dbReference type="ARBA" id="ARBA00023015"/>
    </source>
</evidence>
<keyword evidence="2 6" id="KW-0963">Cytoplasm</keyword>
<accession>A0A151AJI5</accession>
<dbReference type="AlphaFoldDB" id="A0A151AJI5"/>
<evidence type="ECO:0000313" key="9">
    <source>
        <dbReference type="EMBL" id="KYH27819.1"/>
    </source>
</evidence>
<dbReference type="Pfam" id="PF07650">
    <property type="entry name" value="KH_2"/>
    <property type="match status" value="1"/>
</dbReference>
<feature type="domain" description="NusA-like second KH" evidence="8">
    <location>
        <begin position="74"/>
        <end position="136"/>
    </location>
</feature>
<keyword evidence="10" id="KW-1185">Reference proteome</keyword>
<organism evidence="9 10">
    <name type="scientific">Halalkalicoccus paucihalophilus</name>
    <dbReference type="NCBI Taxonomy" id="1008153"/>
    <lineage>
        <taxon>Archaea</taxon>
        <taxon>Methanobacteriati</taxon>
        <taxon>Methanobacteriota</taxon>
        <taxon>Stenosarchaea group</taxon>
        <taxon>Halobacteria</taxon>
        <taxon>Halobacteriales</taxon>
        <taxon>Halococcaceae</taxon>
        <taxon>Halalkalicoccus</taxon>
    </lineage>
</organism>
<evidence type="ECO:0000256" key="2">
    <source>
        <dbReference type="ARBA" id="ARBA00022490"/>
    </source>
</evidence>
<dbReference type="EMBL" id="LTAZ01000001">
    <property type="protein sequence ID" value="KYH27819.1"/>
    <property type="molecule type" value="Genomic_DNA"/>
</dbReference>
<keyword evidence="5 6" id="KW-0804">Transcription</keyword>